<sequence length="207" mass="22037">MDLDGVLLRFAEKRFRDFTRGVYMFPQVVLVADGARGAAAAFPVLEFPHVFLTQIVEMDAKLGKTTAGSHGLIVNSFDAMEGHYIEHWNDDGRAATTSTCDRRSRSPPASHRRHGSPSSMARRSLPPPAVAAADLRPGTSALPPRATAGVDPLPPRPAATAAGFSPRGNKIQSMTSFDGGGDKGTIVEKVACPKPSSDAMAKMCHKL</sequence>
<feature type="region of interest" description="Disordered" evidence="1">
    <location>
        <begin position="95"/>
        <end position="183"/>
    </location>
</feature>
<protein>
    <submittedName>
        <fullName evidence="2">Uncharacterized protein</fullName>
    </submittedName>
</protein>
<dbReference type="AlphaFoldDB" id="Q8S6Q5"/>
<evidence type="ECO:0000313" key="2">
    <source>
        <dbReference type="EMBL" id="AAL82664.1"/>
    </source>
</evidence>
<gene>
    <name evidence="2" type="ORF">OJ1004_F02.3</name>
</gene>
<proteinExistence type="predicted"/>
<reference evidence="3" key="2">
    <citation type="journal article" date="2008" name="Nucleic Acids Res.">
        <title>The rice annotation project database (RAP-DB): 2008 update.</title>
        <authorList>
            <consortium name="The rice annotation project (RAP)"/>
        </authorList>
    </citation>
    <scope>GENOME REANNOTATION</scope>
    <source>
        <strain evidence="3">cv. Nipponbare</strain>
    </source>
</reference>
<dbReference type="Proteomes" id="UP000000763">
    <property type="component" value="Chromosome 10"/>
</dbReference>
<organism evidence="2 3">
    <name type="scientific">Oryza sativa subsp. japonica</name>
    <name type="common">Rice</name>
    <dbReference type="NCBI Taxonomy" id="39947"/>
    <lineage>
        <taxon>Eukaryota</taxon>
        <taxon>Viridiplantae</taxon>
        <taxon>Streptophyta</taxon>
        <taxon>Embryophyta</taxon>
        <taxon>Tracheophyta</taxon>
        <taxon>Spermatophyta</taxon>
        <taxon>Magnoliopsida</taxon>
        <taxon>Liliopsida</taxon>
        <taxon>Poales</taxon>
        <taxon>Poaceae</taxon>
        <taxon>BOP clade</taxon>
        <taxon>Oryzoideae</taxon>
        <taxon>Oryzeae</taxon>
        <taxon>Oryzinae</taxon>
        <taxon>Oryza</taxon>
        <taxon>Oryza sativa</taxon>
    </lineage>
</organism>
<reference evidence="3" key="1">
    <citation type="journal article" date="2005" name="Nature">
        <title>The map-based sequence of the rice genome.</title>
        <authorList>
            <consortium name="International rice genome sequencing project (IRGSP)"/>
            <person name="Matsumoto T."/>
            <person name="Wu J."/>
            <person name="Kanamori H."/>
            <person name="Katayose Y."/>
            <person name="Fujisawa M."/>
            <person name="Namiki N."/>
            <person name="Mizuno H."/>
            <person name="Yamamoto K."/>
            <person name="Antonio B.A."/>
            <person name="Baba T."/>
            <person name="Sakata K."/>
            <person name="Nagamura Y."/>
            <person name="Aoki H."/>
            <person name="Arikawa K."/>
            <person name="Arita K."/>
            <person name="Bito T."/>
            <person name="Chiden Y."/>
            <person name="Fujitsuka N."/>
            <person name="Fukunaka R."/>
            <person name="Hamada M."/>
            <person name="Harada C."/>
            <person name="Hayashi A."/>
            <person name="Hijishita S."/>
            <person name="Honda M."/>
            <person name="Hosokawa S."/>
            <person name="Ichikawa Y."/>
            <person name="Idonuma A."/>
            <person name="Iijima M."/>
            <person name="Ikeda M."/>
            <person name="Ikeno M."/>
            <person name="Ito K."/>
            <person name="Ito S."/>
            <person name="Ito T."/>
            <person name="Ito Y."/>
            <person name="Ito Y."/>
            <person name="Iwabuchi A."/>
            <person name="Kamiya K."/>
            <person name="Karasawa W."/>
            <person name="Kurita K."/>
            <person name="Katagiri S."/>
            <person name="Kikuta A."/>
            <person name="Kobayashi H."/>
            <person name="Kobayashi N."/>
            <person name="Machita K."/>
            <person name="Maehara T."/>
            <person name="Masukawa M."/>
            <person name="Mizubayashi T."/>
            <person name="Mukai Y."/>
            <person name="Nagasaki H."/>
            <person name="Nagata Y."/>
            <person name="Naito S."/>
            <person name="Nakashima M."/>
            <person name="Nakama Y."/>
            <person name="Nakamichi Y."/>
            <person name="Nakamura M."/>
            <person name="Meguro A."/>
            <person name="Negishi M."/>
            <person name="Ohta I."/>
            <person name="Ohta T."/>
            <person name="Okamoto M."/>
            <person name="Ono N."/>
            <person name="Saji S."/>
            <person name="Sakaguchi M."/>
            <person name="Sakai K."/>
            <person name="Shibata M."/>
            <person name="Shimokawa T."/>
            <person name="Song J."/>
            <person name="Takazaki Y."/>
            <person name="Terasawa K."/>
            <person name="Tsugane M."/>
            <person name="Tsuji K."/>
            <person name="Ueda S."/>
            <person name="Waki K."/>
            <person name="Yamagata H."/>
            <person name="Yamamoto M."/>
            <person name="Yamamoto S."/>
            <person name="Yamane H."/>
            <person name="Yoshiki S."/>
            <person name="Yoshihara R."/>
            <person name="Yukawa K."/>
            <person name="Zhong H."/>
            <person name="Yano M."/>
            <person name="Yuan Q."/>
            <person name="Ouyang S."/>
            <person name="Liu J."/>
            <person name="Jones K.M."/>
            <person name="Gansberger K."/>
            <person name="Moffat K."/>
            <person name="Hill J."/>
            <person name="Bera J."/>
            <person name="Fadrosh D."/>
            <person name="Jin S."/>
            <person name="Johri S."/>
            <person name="Kim M."/>
            <person name="Overton L."/>
            <person name="Reardon M."/>
            <person name="Tsitrin T."/>
            <person name="Vuong H."/>
            <person name="Weaver B."/>
            <person name="Ciecko A."/>
            <person name="Tallon L."/>
            <person name="Jackson J."/>
            <person name="Pai G."/>
            <person name="Aken S.V."/>
            <person name="Utterback T."/>
            <person name="Reidmuller S."/>
            <person name="Feldblyum T."/>
            <person name="Hsiao J."/>
            <person name="Zismann V."/>
            <person name="Iobst S."/>
            <person name="de Vazeille A.R."/>
            <person name="Buell C.R."/>
            <person name="Ying K."/>
            <person name="Li Y."/>
            <person name="Lu T."/>
            <person name="Huang Y."/>
            <person name="Zhao Q."/>
            <person name="Feng Q."/>
            <person name="Zhang L."/>
            <person name="Zhu J."/>
            <person name="Weng Q."/>
            <person name="Mu J."/>
            <person name="Lu Y."/>
            <person name="Fan D."/>
            <person name="Liu Y."/>
            <person name="Guan J."/>
            <person name="Zhang Y."/>
            <person name="Yu S."/>
            <person name="Liu X."/>
            <person name="Zhang Y."/>
            <person name="Hong G."/>
            <person name="Han B."/>
            <person name="Choisne N."/>
            <person name="Demange N."/>
            <person name="Orjeda G."/>
            <person name="Samain S."/>
            <person name="Cattolico L."/>
            <person name="Pelletier E."/>
            <person name="Couloux A."/>
            <person name="Segurens B."/>
            <person name="Wincker P."/>
            <person name="D'Hont A."/>
            <person name="Scarpelli C."/>
            <person name="Weissenbach J."/>
            <person name="Salanoubat M."/>
            <person name="Quetier F."/>
            <person name="Yu Y."/>
            <person name="Kim H.R."/>
            <person name="Rambo T."/>
            <person name="Currie J."/>
            <person name="Collura K."/>
            <person name="Luo M."/>
            <person name="Yang T."/>
            <person name="Ammiraju J.S.S."/>
            <person name="Engler F."/>
            <person name="Soderlund C."/>
            <person name="Wing R.A."/>
            <person name="Palmer L.E."/>
            <person name="de la Bastide M."/>
            <person name="Spiegel L."/>
            <person name="Nascimento L."/>
            <person name="Zutavern T."/>
            <person name="O'Shaughnessy A."/>
            <person name="Dike S."/>
            <person name="Dedhia N."/>
            <person name="Preston R."/>
            <person name="Balija V."/>
            <person name="McCombie W.R."/>
            <person name="Chow T."/>
            <person name="Chen H."/>
            <person name="Chung M."/>
            <person name="Chen C."/>
            <person name="Shaw J."/>
            <person name="Wu H."/>
            <person name="Hsiao K."/>
            <person name="Chao Y."/>
            <person name="Chu M."/>
            <person name="Cheng C."/>
            <person name="Hour A."/>
            <person name="Lee P."/>
            <person name="Lin S."/>
            <person name="Lin Y."/>
            <person name="Liou J."/>
            <person name="Liu S."/>
            <person name="Hsing Y."/>
            <person name="Raghuvanshi S."/>
            <person name="Mohanty A."/>
            <person name="Bharti A.K."/>
            <person name="Gaur A."/>
            <person name="Gupta V."/>
            <person name="Kumar D."/>
            <person name="Ravi V."/>
            <person name="Vij S."/>
            <person name="Kapur A."/>
            <person name="Khurana P."/>
            <person name="Khurana P."/>
            <person name="Khurana J.P."/>
            <person name="Tyagi A.K."/>
            <person name="Gaikwad K."/>
            <person name="Singh A."/>
            <person name="Dalal V."/>
            <person name="Srivastava S."/>
            <person name="Dixit A."/>
            <person name="Pal A.K."/>
            <person name="Ghazi I.A."/>
            <person name="Yadav M."/>
            <person name="Pandit A."/>
            <person name="Bhargava A."/>
            <person name="Sureshbabu K."/>
            <person name="Batra K."/>
            <person name="Sharma T.R."/>
            <person name="Mohapatra T."/>
            <person name="Singh N.K."/>
            <person name="Messing J."/>
            <person name="Nelson A.B."/>
            <person name="Fuks G."/>
            <person name="Kavchok S."/>
            <person name="Keizer G."/>
            <person name="Linton E."/>
            <person name="Llaca V."/>
            <person name="Song R."/>
            <person name="Tanyolac B."/>
            <person name="Young S."/>
            <person name="Ho-Il K."/>
            <person name="Hahn J.H."/>
            <person name="Sangsakoo G."/>
            <person name="Vanavichit A."/>
            <person name="de Mattos Luiz.A.T."/>
            <person name="Zimmer P.D."/>
            <person name="Malone G."/>
            <person name="Dellagostin O."/>
            <person name="de Oliveira A.C."/>
            <person name="Bevan M."/>
            <person name="Bancroft I."/>
            <person name="Minx P."/>
            <person name="Cordum H."/>
            <person name="Wilson R."/>
            <person name="Cheng Z."/>
            <person name="Jin W."/>
            <person name="Jiang J."/>
            <person name="Leong S.A."/>
            <person name="Iwama H."/>
            <person name="Gojobori T."/>
            <person name="Itoh T."/>
            <person name="Niimura Y."/>
            <person name="Fujii Y."/>
            <person name="Habara T."/>
            <person name="Sakai H."/>
            <person name="Sato Y."/>
            <person name="Wilson G."/>
            <person name="Kumar K."/>
            <person name="McCouch S."/>
            <person name="Juretic N."/>
            <person name="Hoen D."/>
            <person name="Wright S."/>
            <person name="Bruskiewich R."/>
            <person name="Bureau T."/>
            <person name="Miyao A."/>
            <person name="Hirochika H."/>
            <person name="Nishikawa T."/>
            <person name="Kadowaki K."/>
            <person name="Sugiura M."/>
            <person name="Burr B."/>
            <person name="Sasaki T."/>
        </authorList>
    </citation>
    <scope>NUCLEOTIDE SEQUENCE [LARGE SCALE GENOMIC DNA]</scope>
    <source>
        <strain evidence="3">cv. Nipponbare</strain>
    </source>
</reference>
<evidence type="ECO:0000313" key="3">
    <source>
        <dbReference type="Proteomes" id="UP000000763"/>
    </source>
</evidence>
<name>Q8S6Q5_ORYSJ</name>
<dbReference type="EMBL" id="AC092387">
    <property type="protein sequence ID" value="AAL82664.1"/>
    <property type="molecule type" value="Genomic_DNA"/>
</dbReference>
<accession>Q8S6Q5</accession>
<evidence type="ECO:0000256" key="1">
    <source>
        <dbReference type="SAM" id="MobiDB-lite"/>
    </source>
</evidence>